<dbReference type="PANTHER" id="PTHR48051">
    <property type="match status" value="1"/>
</dbReference>
<keyword evidence="1" id="KW-0433">Leucine-rich repeat</keyword>
<comment type="similarity">
    <text evidence="3">Belongs to the SHOC2 family.</text>
</comment>
<evidence type="ECO:0000256" key="1">
    <source>
        <dbReference type="ARBA" id="ARBA00022614"/>
    </source>
</evidence>
<dbReference type="InterPro" id="IPR003591">
    <property type="entry name" value="Leu-rich_rpt_typical-subtyp"/>
</dbReference>
<keyword evidence="8" id="KW-1185">Reference proteome</keyword>
<feature type="region of interest" description="Disordered" evidence="5">
    <location>
        <begin position="114"/>
        <end position="141"/>
    </location>
</feature>
<evidence type="ECO:0000256" key="5">
    <source>
        <dbReference type="SAM" id="MobiDB-lite"/>
    </source>
</evidence>
<evidence type="ECO:0000313" key="7">
    <source>
        <dbReference type="EMBL" id="VFQ90831.1"/>
    </source>
</evidence>
<dbReference type="GO" id="GO:0051707">
    <property type="term" value="P:response to other organism"/>
    <property type="evidence" value="ECO:0007669"/>
    <property type="project" value="UniProtKB-ARBA"/>
</dbReference>
<dbReference type="SUPFAM" id="SSF52058">
    <property type="entry name" value="L domain-like"/>
    <property type="match status" value="1"/>
</dbReference>
<proteinExistence type="inferred from homology"/>
<dbReference type="Pfam" id="PF13855">
    <property type="entry name" value="LRR_8"/>
    <property type="match status" value="1"/>
</dbReference>
<dbReference type="FunFam" id="3.80.10.10:FF:000405">
    <property type="entry name" value="Plant intracellular Ras-group-related LRR protein 4"/>
    <property type="match status" value="1"/>
</dbReference>
<evidence type="ECO:0000259" key="6">
    <source>
        <dbReference type="Pfam" id="PF23598"/>
    </source>
</evidence>
<evidence type="ECO:0000256" key="2">
    <source>
        <dbReference type="ARBA" id="ARBA00022737"/>
    </source>
</evidence>
<dbReference type="InterPro" id="IPR032675">
    <property type="entry name" value="LRR_dom_sf"/>
</dbReference>
<comment type="function">
    <text evidence="4">Leucine-rich repeat protein that likely mediates protein interactions, possibly in the context of signal transduction.</text>
</comment>
<feature type="domain" description="Disease resistance R13L4/SHOC-2-like LRR" evidence="6">
    <location>
        <begin position="332"/>
        <end position="440"/>
    </location>
</feature>
<dbReference type="PRINTS" id="PR00019">
    <property type="entry name" value="LEURICHRPT"/>
</dbReference>
<dbReference type="OrthoDB" id="1668230at2759"/>
<dbReference type="InterPro" id="IPR050216">
    <property type="entry name" value="LRR_domain-containing"/>
</dbReference>
<dbReference type="GO" id="GO:0005737">
    <property type="term" value="C:cytoplasm"/>
    <property type="evidence" value="ECO:0007669"/>
    <property type="project" value="TreeGrafter"/>
</dbReference>
<dbReference type="Pfam" id="PF23598">
    <property type="entry name" value="LRR_14"/>
    <property type="match status" value="1"/>
</dbReference>
<gene>
    <name evidence="7" type="ORF">CCAM_LOCUS32607</name>
</gene>
<dbReference type="InterPro" id="IPR055414">
    <property type="entry name" value="LRR_R13L4/SHOC2-like"/>
</dbReference>
<dbReference type="Gene3D" id="3.80.10.10">
    <property type="entry name" value="Ribonuclease Inhibitor"/>
    <property type="match status" value="1"/>
</dbReference>
<keyword evidence="2" id="KW-0677">Repeat</keyword>
<evidence type="ECO:0000313" key="8">
    <source>
        <dbReference type="Proteomes" id="UP000595140"/>
    </source>
</evidence>
<dbReference type="EMBL" id="OOIL02004235">
    <property type="protein sequence ID" value="VFQ90831.1"/>
    <property type="molecule type" value="Genomic_DNA"/>
</dbReference>
<dbReference type="InterPro" id="IPR001611">
    <property type="entry name" value="Leu-rich_rpt"/>
</dbReference>
<name>A0A484MPC1_9ASTE</name>
<dbReference type="Pfam" id="PF00560">
    <property type="entry name" value="LRR_1"/>
    <property type="match status" value="1"/>
</dbReference>
<sequence length="572" mass="63382">MGSRAIGVEEVVEEIMKLHRSLPPRPGIEEVEAARTLIVNLEREDQMRIEAIVRQRRSSDVPEELFMLLQEMQRCMVHFQSKEQKSEALKLLDLENTHNLFDDLVQRASKCLPSGSSQAYSSSRSSLDSNRVSLTNSSSVSSSSVSTLATSATATLKTSTFYNERGPVKASQLFSKDDTYLTKAKASIRADGYGVGLLYVDTPSEPKIVDSSLRPSISPSQDGEKLSLIKLASLIELSAKKGASDLNLHSKLSDQVEWLPDSIGKLSSLITLDLSENRLTSIPTAIGSLGSLQRLNLRGNRIVELPDSLGNLQELVSLDLAGNSLKSLPVSIGSLVHLQELDLSSNMISALPEAIGSLSCLQRLIVETNDLEELPHTIGQCSSLVELRADYNRLKALPEAVGRIRTLEVLSLRYNNVRQLPTTMSSMESLKELNVSFNELEYVPETLCFVITLLKMNISNNFADLRSLPRSIGNLEMLEELDISNNQIRALPDSFRMLSKLTVLKAEGNPLEVPPVDVVGKGAQAVVQYMADLYAKRDIKIEPVKQKNKSWAKRFFFRSPANQHRRVEYVKT</sequence>
<dbReference type="Proteomes" id="UP000595140">
    <property type="component" value="Unassembled WGS sequence"/>
</dbReference>
<dbReference type="PROSITE" id="PS51450">
    <property type="entry name" value="LRR"/>
    <property type="match status" value="4"/>
</dbReference>
<dbReference type="AlphaFoldDB" id="A0A484MPC1"/>
<organism evidence="7 8">
    <name type="scientific">Cuscuta campestris</name>
    <dbReference type="NCBI Taxonomy" id="132261"/>
    <lineage>
        <taxon>Eukaryota</taxon>
        <taxon>Viridiplantae</taxon>
        <taxon>Streptophyta</taxon>
        <taxon>Embryophyta</taxon>
        <taxon>Tracheophyta</taxon>
        <taxon>Spermatophyta</taxon>
        <taxon>Magnoliopsida</taxon>
        <taxon>eudicotyledons</taxon>
        <taxon>Gunneridae</taxon>
        <taxon>Pentapetalae</taxon>
        <taxon>asterids</taxon>
        <taxon>lamiids</taxon>
        <taxon>Solanales</taxon>
        <taxon>Convolvulaceae</taxon>
        <taxon>Cuscuteae</taxon>
        <taxon>Cuscuta</taxon>
        <taxon>Cuscuta subgen. Grammica</taxon>
        <taxon>Cuscuta sect. Cleistogrammica</taxon>
    </lineage>
</organism>
<dbReference type="GO" id="GO:0006952">
    <property type="term" value="P:defense response"/>
    <property type="evidence" value="ECO:0007669"/>
    <property type="project" value="UniProtKB-ARBA"/>
</dbReference>
<evidence type="ECO:0000256" key="4">
    <source>
        <dbReference type="ARBA" id="ARBA00037519"/>
    </source>
</evidence>
<dbReference type="PANTHER" id="PTHR48051:SF54">
    <property type="entry name" value="LEUCINE-RICH REPEAT-CONTAINING PROTEIN"/>
    <property type="match status" value="1"/>
</dbReference>
<accession>A0A484MPC1</accession>
<protein>
    <recommendedName>
        <fullName evidence="6">Disease resistance R13L4/SHOC-2-like LRR domain-containing protein</fullName>
    </recommendedName>
</protein>
<dbReference type="SMART" id="SM00364">
    <property type="entry name" value="LRR_BAC"/>
    <property type="match status" value="9"/>
</dbReference>
<dbReference type="SMART" id="SM00369">
    <property type="entry name" value="LRR_TYP"/>
    <property type="match status" value="8"/>
</dbReference>
<reference evidence="7 8" key="1">
    <citation type="submission" date="2018-04" db="EMBL/GenBank/DDBJ databases">
        <authorList>
            <person name="Vogel A."/>
        </authorList>
    </citation>
    <scope>NUCLEOTIDE SEQUENCE [LARGE SCALE GENOMIC DNA]</scope>
</reference>
<evidence type="ECO:0000256" key="3">
    <source>
        <dbReference type="ARBA" id="ARBA00023786"/>
    </source>
</evidence>